<reference evidence="6 7" key="1">
    <citation type="submission" date="2023-07" db="EMBL/GenBank/DDBJ databases">
        <title>Genomic Encyclopedia of Type Strains, Phase IV (KMG-IV): sequencing the most valuable type-strain genomes for metagenomic binning, comparative biology and taxonomic classification.</title>
        <authorList>
            <person name="Goeker M."/>
        </authorList>
    </citation>
    <scope>NUCLEOTIDE SEQUENCE [LARGE SCALE GENOMIC DNA]</scope>
    <source>
        <strain evidence="6 7">DSM 5896</strain>
    </source>
</reference>
<keyword evidence="7" id="KW-1185">Reference proteome</keyword>
<gene>
    <name evidence="6" type="ORF">J3R73_003392</name>
</gene>
<evidence type="ECO:0000256" key="2">
    <source>
        <dbReference type="ARBA" id="ARBA00022692"/>
    </source>
</evidence>
<keyword evidence="4 5" id="KW-0472">Membrane</keyword>
<feature type="transmembrane region" description="Helical" evidence="5">
    <location>
        <begin position="119"/>
        <end position="139"/>
    </location>
</feature>
<feature type="transmembrane region" description="Helical" evidence="5">
    <location>
        <begin position="70"/>
        <end position="99"/>
    </location>
</feature>
<evidence type="ECO:0000256" key="5">
    <source>
        <dbReference type="SAM" id="Phobius"/>
    </source>
</evidence>
<dbReference type="Proteomes" id="UP001237448">
    <property type="component" value="Unassembled WGS sequence"/>
</dbReference>
<name>A0ABU0FHP9_9HYPH</name>
<organism evidence="6 7">
    <name type="scientific">Labrys monachus</name>
    <dbReference type="NCBI Taxonomy" id="217067"/>
    <lineage>
        <taxon>Bacteria</taxon>
        <taxon>Pseudomonadati</taxon>
        <taxon>Pseudomonadota</taxon>
        <taxon>Alphaproteobacteria</taxon>
        <taxon>Hyphomicrobiales</taxon>
        <taxon>Xanthobacteraceae</taxon>
        <taxon>Labrys</taxon>
    </lineage>
</organism>
<evidence type="ECO:0000256" key="3">
    <source>
        <dbReference type="ARBA" id="ARBA00022989"/>
    </source>
</evidence>
<keyword evidence="2 5" id="KW-0812">Transmembrane</keyword>
<dbReference type="RefSeq" id="WP_307429156.1">
    <property type="nucleotide sequence ID" value="NZ_JAUSVK010000001.1"/>
</dbReference>
<dbReference type="Pfam" id="PF01124">
    <property type="entry name" value="MAPEG"/>
    <property type="match status" value="1"/>
</dbReference>
<evidence type="ECO:0000313" key="7">
    <source>
        <dbReference type="Proteomes" id="UP001237448"/>
    </source>
</evidence>
<comment type="caution">
    <text evidence="6">The sequence shown here is derived from an EMBL/GenBank/DDBJ whole genome shotgun (WGS) entry which is preliminary data.</text>
</comment>
<dbReference type="Gene3D" id="1.20.120.550">
    <property type="entry name" value="Membrane associated eicosanoid/glutathione metabolism-like domain"/>
    <property type="match status" value="1"/>
</dbReference>
<protein>
    <recommendedName>
        <fullName evidence="8">MAPEG family protein</fullName>
    </recommendedName>
</protein>
<evidence type="ECO:0000313" key="6">
    <source>
        <dbReference type="EMBL" id="MDQ0393600.1"/>
    </source>
</evidence>
<accession>A0ABU0FHP9</accession>
<proteinExistence type="predicted"/>
<sequence length="140" mass="15691">MTPVQIHVAQVLALVALSLLTGLAILAGRGFDILKNGRPLRYYEEFNGASMLAYVTRPTRQLANQFEYPVLFFTLAAVAIAVPVESAWLVSLGWCYVALRWIHALIHLTLNRLYLRTPVFMASNVVLLTMWIILGTYILA</sequence>
<dbReference type="EMBL" id="JAUSVK010000001">
    <property type="protein sequence ID" value="MDQ0393600.1"/>
    <property type="molecule type" value="Genomic_DNA"/>
</dbReference>
<evidence type="ECO:0008006" key="8">
    <source>
        <dbReference type="Google" id="ProtNLM"/>
    </source>
</evidence>
<evidence type="ECO:0000256" key="4">
    <source>
        <dbReference type="ARBA" id="ARBA00023136"/>
    </source>
</evidence>
<dbReference type="InterPro" id="IPR001129">
    <property type="entry name" value="Membr-assoc_MAPEG"/>
</dbReference>
<dbReference type="InterPro" id="IPR023352">
    <property type="entry name" value="MAPEG-like_dom_sf"/>
</dbReference>
<dbReference type="SUPFAM" id="SSF161084">
    <property type="entry name" value="MAPEG domain-like"/>
    <property type="match status" value="1"/>
</dbReference>
<feature type="transmembrane region" description="Helical" evidence="5">
    <location>
        <begin position="6"/>
        <end position="28"/>
    </location>
</feature>
<keyword evidence="3 5" id="KW-1133">Transmembrane helix</keyword>
<evidence type="ECO:0000256" key="1">
    <source>
        <dbReference type="ARBA" id="ARBA00004370"/>
    </source>
</evidence>
<comment type="subcellular location">
    <subcellularLocation>
        <location evidence="1">Membrane</location>
    </subcellularLocation>
</comment>